<keyword evidence="1" id="KW-0812">Transmembrane</keyword>
<dbReference type="Proteomes" id="UP000325292">
    <property type="component" value="Chromosome"/>
</dbReference>
<gene>
    <name evidence="2" type="ORF">BXT84_10790</name>
</gene>
<keyword evidence="1" id="KW-1133">Transmembrane helix</keyword>
<sequence>MTSRFIYVALFGLTFVFGAGAGSPAYAESLASFHKITSVDGHSIWVEILSRSGKTIPWNGHTAWWKNGNTVSDQYLFSINTPSNMRLKIKFAQETRGRVEASFYTWTTFDGKGKFEKCYTLETRSGKWFINGKTNYNLVAKQFDGMILQWITFVGQTTPGIPQWQTGRLIAKKAVEYGVARYEGTVRLSDAPPFRVQKSLWPTFPFLGFGEARDINWFVENPSPYYFDLRTNKLLQFPFVGFEEAGMYRFNSLTYPPYVDFESPFAFYGYEPNSRYAQEVVRAQQFPKNDPYAPEQVGREQSDLRISWKMNNPVLWRYALDLQGFHAFHHLYDIGPTKVYAPEPSRYGQWFASEQWPLVSFVQSMHGYPGSEGIYFDSGVTTSSVWPWLDGLTNQVPSYLSHPYLVNSDTLTRVSSEALPKGYRVDTNAAYLQKPRLYINRIDNLVHLWNATQGVENLGHNSVLRFEDLNGGHVFDGWVRQTRRKKTWTITSQLYSVGHFLIYAGRGKVDIAPYSFNPVVSMVPVPTNKTTWEKFVIKVKPYETGRNPWDMQSWITSVRGTSTVLSSATFSHVQITQGAFRADLWVKPGNNTTHGILKKTFNLKPGHYIVMYNIKKQAWSAIAGAIPDFTAHVQIEHTGVLYAGQPYKVKVKISNHSGIALRSHVKLKVNGITEVVPATSVVSDKMSFIRYIKFPVGSRVEVDITDNGKMIYRVDESVLPLHRLPNAYLYALSNRTSEFWAWVIGLLGLGIAGLVSLGWIRIISTRTSLQGRRKNTN</sequence>
<organism evidence="2 3">
    <name type="scientific">Sulfobacillus thermotolerans</name>
    <dbReference type="NCBI Taxonomy" id="338644"/>
    <lineage>
        <taxon>Bacteria</taxon>
        <taxon>Bacillati</taxon>
        <taxon>Bacillota</taxon>
        <taxon>Clostridia</taxon>
        <taxon>Eubacteriales</taxon>
        <taxon>Clostridiales Family XVII. Incertae Sedis</taxon>
        <taxon>Sulfobacillus</taxon>
    </lineage>
</organism>
<evidence type="ECO:0000313" key="2">
    <source>
        <dbReference type="EMBL" id="AUW94366.1"/>
    </source>
</evidence>
<evidence type="ECO:0000256" key="1">
    <source>
        <dbReference type="SAM" id="Phobius"/>
    </source>
</evidence>
<evidence type="ECO:0008006" key="4">
    <source>
        <dbReference type="Google" id="ProtNLM"/>
    </source>
</evidence>
<evidence type="ECO:0000313" key="3">
    <source>
        <dbReference type="Proteomes" id="UP000325292"/>
    </source>
</evidence>
<proteinExistence type="predicted"/>
<feature type="transmembrane region" description="Helical" evidence="1">
    <location>
        <begin position="739"/>
        <end position="763"/>
    </location>
</feature>
<keyword evidence="3" id="KW-1185">Reference proteome</keyword>
<protein>
    <recommendedName>
        <fullName evidence="4">CARDB domain-containing protein</fullName>
    </recommendedName>
</protein>
<accession>A0ABN5H190</accession>
<reference evidence="2 3" key="1">
    <citation type="journal article" date="2019" name="Sci. Rep.">
        <title>Sulfobacillus thermotolerans: new insights into resistance and metabolic capacities of acidophilic chemolithotrophs.</title>
        <authorList>
            <person name="Panyushkina A.E."/>
            <person name="Babenko V.V."/>
            <person name="Nikitina A.S."/>
            <person name="Selezneva O.V."/>
            <person name="Tsaplina I.A."/>
            <person name="Letarova M.A."/>
            <person name="Kostryukova E.S."/>
            <person name="Letarov A.V."/>
        </authorList>
    </citation>
    <scope>NUCLEOTIDE SEQUENCE [LARGE SCALE GENOMIC DNA]</scope>
    <source>
        <strain evidence="2 3">Kr1</strain>
    </source>
</reference>
<name>A0ABN5H190_9FIRM</name>
<dbReference type="EMBL" id="CP019454">
    <property type="protein sequence ID" value="AUW94366.1"/>
    <property type="molecule type" value="Genomic_DNA"/>
</dbReference>
<keyword evidence="1" id="KW-0472">Membrane</keyword>